<keyword evidence="2" id="KW-1185">Reference proteome</keyword>
<dbReference type="EMBL" id="MT230534">
    <property type="protein sequence ID" value="QIS79354.1"/>
    <property type="molecule type" value="Genomic_DNA"/>
</dbReference>
<protein>
    <submittedName>
        <fullName evidence="1">Uncharacterized protein</fullName>
    </submittedName>
</protein>
<gene>
    <name evidence="1" type="ORF">SSEM1_gp12</name>
</gene>
<evidence type="ECO:0000313" key="2">
    <source>
        <dbReference type="Proteomes" id="UP000502959"/>
    </source>
</evidence>
<sequence>MSNLIAFNSVVHRAQVVEENRGHLNEEISIQVPTSVILFADKHIRMMEEQQLKMQRELTELRAIASCAKVDYARIQTFNHPSLN</sequence>
<proteinExistence type="predicted"/>
<organism evidence="1 2">
    <name type="scientific">Pantoea phage vB_PagM_SSEM1</name>
    <dbReference type="NCBI Taxonomy" id="2721760"/>
    <lineage>
        <taxon>Viruses</taxon>
        <taxon>Duplodnaviria</taxon>
        <taxon>Heunggongvirae</taxon>
        <taxon>Uroviricota</taxon>
        <taxon>Caudoviricetes</taxon>
        <taxon>Chaseviridae</taxon>
        <taxon>Cleopatravirinae</taxon>
        <taxon>Loessnervirus</taxon>
        <taxon>Loessnervirus SSEM1</taxon>
    </lineage>
</organism>
<reference evidence="1 2" key="1">
    <citation type="submission" date="2020-03" db="EMBL/GenBank/DDBJ databases">
        <title>Complete genome sequence of Pantoea agglomerans bacteriophage vB_PagM_SSEM1.</title>
        <authorList>
            <person name="Truncaite L."/>
            <person name="Alijosius L."/>
            <person name="Petrauskaite E."/>
            <person name="Simoliunas E."/>
        </authorList>
    </citation>
    <scope>NUCLEOTIDE SEQUENCE [LARGE SCALE GENOMIC DNA]</scope>
</reference>
<evidence type="ECO:0000313" key="1">
    <source>
        <dbReference type="EMBL" id="QIS79354.1"/>
    </source>
</evidence>
<accession>A0A6H0D8G2</accession>
<name>A0A6H0D8G2_9CAUD</name>
<dbReference type="Proteomes" id="UP000502959">
    <property type="component" value="Segment"/>
</dbReference>